<feature type="transmembrane region" description="Helical" evidence="1">
    <location>
        <begin position="51"/>
        <end position="72"/>
    </location>
</feature>
<keyword evidence="1" id="KW-0812">Transmembrane</keyword>
<keyword evidence="1" id="KW-0472">Membrane</keyword>
<organism evidence="2 3">
    <name type="scientific">Neurospora intermedia</name>
    <dbReference type="NCBI Taxonomy" id="5142"/>
    <lineage>
        <taxon>Eukaryota</taxon>
        <taxon>Fungi</taxon>
        <taxon>Dikarya</taxon>
        <taxon>Ascomycota</taxon>
        <taxon>Pezizomycotina</taxon>
        <taxon>Sordariomycetes</taxon>
        <taxon>Sordariomycetidae</taxon>
        <taxon>Sordariales</taxon>
        <taxon>Sordariaceae</taxon>
        <taxon>Neurospora</taxon>
    </lineage>
</organism>
<proteinExistence type="predicted"/>
<protein>
    <submittedName>
        <fullName evidence="2">Uncharacterized protein</fullName>
    </submittedName>
</protein>
<sequence length="172" mass="19473">MGFSGFPSFRLFTFDTLSPLSRHTQTFAAHAPKAVLTSRDPALVPGRSNSFLILCEHCFFFLLFWLLALMFWRFFTLVSRLMCCFGYWRKRSSGVYCSFFTWGETFGGFGPGLSDIHLFSSHEKFQGVLMGVLGYHSNTYTGHRLVGKPDEDGLPVATCMSNDTILFLSLDE</sequence>
<dbReference type="EMBL" id="JAVLET010000001">
    <property type="protein sequence ID" value="KAL0475416.1"/>
    <property type="molecule type" value="Genomic_DNA"/>
</dbReference>
<evidence type="ECO:0000313" key="2">
    <source>
        <dbReference type="EMBL" id="KAL0475416.1"/>
    </source>
</evidence>
<keyword evidence="3" id="KW-1185">Reference proteome</keyword>
<evidence type="ECO:0000256" key="1">
    <source>
        <dbReference type="SAM" id="Phobius"/>
    </source>
</evidence>
<comment type="caution">
    <text evidence="2">The sequence shown here is derived from an EMBL/GenBank/DDBJ whole genome shotgun (WGS) entry which is preliminary data.</text>
</comment>
<keyword evidence="1" id="KW-1133">Transmembrane helix</keyword>
<name>A0ABR3DU74_NEUIN</name>
<accession>A0ABR3DU74</accession>
<gene>
    <name evidence="2" type="ORF">QR685DRAFT_568207</name>
</gene>
<evidence type="ECO:0000313" key="3">
    <source>
        <dbReference type="Proteomes" id="UP001451303"/>
    </source>
</evidence>
<reference evidence="2 3" key="1">
    <citation type="submission" date="2023-09" db="EMBL/GenBank/DDBJ databases">
        <title>Multi-omics analysis of a traditional fermented food reveals byproduct-associated fungal strains for waste-to-food upcycling.</title>
        <authorList>
            <consortium name="Lawrence Berkeley National Laboratory"/>
            <person name="Rekdal V.M."/>
            <person name="Villalobos-Escobedo J.M."/>
            <person name="Rodriguez-Valeron N."/>
            <person name="Garcia M.O."/>
            <person name="Vasquez D.P."/>
            <person name="Damayanti I."/>
            <person name="Sorensen P.M."/>
            <person name="Baidoo E.E."/>
            <person name="De Carvalho A.C."/>
            <person name="Riley R."/>
            <person name="Lipzen A."/>
            <person name="He G."/>
            <person name="Yan M."/>
            <person name="Haridas S."/>
            <person name="Daum C."/>
            <person name="Yoshinaga Y."/>
            <person name="Ng V."/>
            <person name="Grigoriev I.V."/>
            <person name="Munk R."/>
            <person name="Nuraida L."/>
            <person name="Wijaya C.H."/>
            <person name="Morales P.-C."/>
            <person name="Keasling J.D."/>
        </authorList>
    </citation>
    <scope>NUCLEOTIDE SEQUENCE [LARGE SCALE GENOMIC DNA]</scope>
    <source>
        <strain evidence="2 3">FGSC 2613</strain>
    </source>
</reference>
<dbReference type="Proteomes" id="UP001451303">
    <property type="component" value="Unassembled WGS sequence"/>
</dbReference>